<accession>A0A0F9K6P7</accession>
<dbReference type="EMBL" id="LAZR01015906">
    <property type="protein sequence ID" value="KKM06838.1"/>
    <property type="molecule type" value="Genomic_DNA"/>
</dbReference>
<gene>
    <name evidence="2" type="ORF">LCGC14_1739980</name>
</gene>
<evidence type="ECO:0000313" key="2">
    <source>
        <dbReference type="EMBL" id="KKM06838.1"/>
    </source>
</evidence>
<feature type="compositionally biased region" description="Basic and acidic residues" evidence="1">
    <location>
        <begin position="89"/>
        <end position="99"/>
    </location>
</feature>
<reference evidence="2" key="1">
    <citation type="journal article" date="2015" name="Nature">
        <title>Complex archaea that bridge the gap between prokaryotes and eukaryotes.</title>
        <authorList>
            <person name="Spang A."/>
            <person name="Saw J.H."/>
            <person name="Jorgensen S.L."/>
            <person name="Zaremba-Niedzwiedzka K."/>
            <person name="Martijn J."/>
            <person name="Lind A.E."/>
            <person name="van Eijk R."/>
            <person name="Schleper C."/>
            <person name="Guy L."/>
            <person name="Ettema T.J."/>
        </authorList>
    </citation>
    <scope>NUCLEOTIDE SEQUENCE</scope>
</reference>
<organism evidence="2">
    <name type="scientific">marine sediment metagenome</name>
    <dbReference type="NCBI Taxonomy" id="412755"/>
    <lineage>
        <taxon>unclassified sequences</taxon>
        <taxon>metagenomes</taxon>
        <taxon>ecological metagenomes</taxon>
    </lineage>
</organism>
<sequence length="99" mass="10894">MWTILIVVVLGVIIIALDIMGAKYILKTINVHTETIKNINEAIKHHTNTLNAHLNIITIHTRALEAHTDSITTLEAGMDPVAIEDEETEKGSEAEDKIG</sequence>
<proteinExistence type="predicted"/>
<evidence type="ECO:0000256" key="1">
    <source>
        <dbReference type="SAM" id="MobiDB-lite"/>
    </source>
</evidence>
<comment type="caution">
    <text evidence="2">The sequence shown here is derived from an EMBL/GenBank/DDBJ whole genome shotgun (WGS) entry which is preliminary data.</text>
</comment>
<dbReference type="AlphaFoldDB" id="A0A0F9K6P7"/>
<protein>
    <submittedName>
        <fullName evidence="2">Uncharacterized protein</fullName>
    </submittedName>
</protein>
<feature type="region of interest" description="Disordered" evidence="1">
    <location>
        <begin position="78"/>
        <end position="99"/>
    </location>
</feature>
<name>A0A0F9K6P7_9ZZZZ</name>